<dbReference type="EMBL" id="BNBT01000007">
    <property type="protein sequence ID" value="GHE40909.1"/>
    <property type="molecule type" value="Genomic_DNA"/>
</dbReference>
<reference evidence="1" key="1">
    <citation type="journal article" date="2014" name="Int. J. Syst. Evol. Microbiol.">
        <title>Complete genome sequence of Corynebacterium casei LMG S-19264T (=DSM 44701T), isolated from a smear-ripened cheese.</title>
        <authorList>
            <consortium name="US DOE Joint Genome Institute (JGI-PGF)"/>
            <person name="Walter F."/>
            <person name="Albersmeier A."/>
            <person name="Kalinowski J."/>
            <person name="Ruckert C."/>
        </authorList>
    </citation>
    <scope>NUCLEOTIDE SEQUENCE</scope>
    <source>
        <strain evidence="1">JCM 4784</strain>
    </source>
</reference>
<dbReference type="Proteomes" id="UP000608024">
    <property type="component" value="Unassembled WGS sequence"/>
</dbReference>
<name>A0A919DEI4_9ACTN</name>
<reference evidence="1" key="2">
    <citation type="submission" date="2020-09" db="EMBL/GenBank/DDBJ databases">
        <authorList>
            <person name="Sun Q."/>
            <person name="Ohkuma M."/>
        </authorList>
    </citation>
    <scope>NUCLEOTIDE SEQUENCE</scope>
    <source>
        <strain evidence="1">JCM 4784</strain>
    </source>
</reference>
<dbReference type="AlphaFoldDB" id="A0A919DEI4"/>
<organism evidence="1 2">
    <name type="scientific">Streptomyces longispororuber</name>
    <dbReference type="NCBI Taxonomy" id="68230"/>
    <lineage>
        <taxon>Bacteria</taxon>
        <taxon>Bacillati</taxon>
        <taxon>Actinomycetota</taxon>
        <taxon>Actinomycetes</taxon>
        <taxon>Kitasatosporales</taxon>
        <taxon>Streptomycetaceae</taxon>
        <taxon>Streptomyces</taxon>
    </lineage>
</organism>
<comment type="caution">
    <text evidence="1">The sequence shown here is derived from an EMBL/GenBank/DDBJ whole genome shotgun (WGS) entry which is preliminary data.</text>
</comment>
<keyword evidence="2" id="KW-1185">Reference proteome</keyword>
<evidence type="ECO:0000313" key="2">
    <source>
        <dbReference type="Proteomes" id="UP000608024"/>
    </source>
</evidence>
<accession>A0A919DEI4</accession>
<protein>
    <submittedName>
        <fullName evidence="1">Uncharacterized protein</fullName>
    </submittedName>
</protein>
<gene>
    <name evidence="1" type="ORF">GCM10018785_08070</name>
</gene>
<evidence type="ECO:0000313" key="1">
    <source>
        <dbReference type="EMBL" id="GHE40909.1"/>
    </source>
</evidence>
<sequence length="133" mass="14104">MSDHPPKFPEPDIPMSECSGESLFLYRRFPGDQGVFLCDFPQVFGGIRGSRGACEAYGEAVVLAVRQCPLRAVGARRGHGVHVPVPPGARGRSGPGTVSGGRGCLGGAGPPPVRCRQTPATLWIQERYAVTFV</sequence>
<proteinExistence type="predicted"/>